<dbReference type="EMBL" id="CP071090">
    <property type="protein sequence ID" value="QSQ20250.1"/>
    <property type="molecule type" value="Genomic_DNA"/>
</dbReference>
<proteinExistence type="predicted"/>
<evidence type="ECO:0000313" key="1">
    <source>
        <dbReference type="EMBL" id="QSQ20250.1"/>
    </source>
</evidence>
<reference evidence="1 2" key="1">
    <citation type="submission" date="2021-02" db="EMBL/GenBank/DDBJ databases">
        <title>De Novo genome assembly of isolated myxobacteria.</title>
        <authorList>
            <person name="Stevens D.C."/>
        </authorList>
    </citation>
    <scope>NUCLEOTIDE SEQUENCE [LARGE SCALE GENOMIC DNA]</scope>
    <source>
        <strain evidence="2">SCPEA02</strain>
    </source>
</reference>
<evidence type="ECO:0008006" key="3">
    <source>
        <dbReference type="Google" id="ProtNLM"/>
    </source>
</evidence>
<organism evidence="1 2">
    <name type="scientific">Pyxidicoccus parkwayensis</name>
    <dbReference type="NCBI Taxonomy" id="2813578"/>
    <lineage>
        <taxon>Bacteria</taxon>
        <taxon>Pseudomonadati</taxon>
        <taxon>Myxococcota</taxon>
        <taxon>Myxococcia</taxon>
        <taxon>Myxococcales</taxon>
        <taxon>Cystobacterineae</taxon>
        <taxon>Myxococcaceae</taxon>
        <taxon>Pyxidicoccus</taxon>
    </lineage>
</organism>
<protein>
    <recommendedName>
        <fullName evidence="3">STAS/SEC14 domain-containing protein</fullName>
    </recommendedName>
</protein>
<keyword evidence="2" id="KW-1185">Reference proteome</keyword>
<evidence type="ECO:0000313" key="2">
    <source>
        <dbReference type="Proteomes" id="UP000662747"/>
    </source>
</evidence>
<gene>
    <name evidence="1" type="ORF">JY651_34005</name>
</gene>
<dbReference type="Proteomes" id="UP000662747">
    <property type="component" value="Chromosome"/>
</dbReference>
<accession>A0ABX7NN14</accession>
<name>A0ABX7NN14_9BACT</name>
<dbReference type="RefSeq" id="WP_206721831.1">
    <property type="nucleotide sequence ID" value="NZ_CP071090.1"/>
</dbReference>
<sequence length="137" mass="15730">MSPQTEWTFGEQRAWVEAPDILWARFRGAITLETSQWSCGVYRQRSESGRFYLAADITGSHLSPESRGYLVEHAKPDWFRGIVYIGAGVDQKVTTKSLMVRSMLSGGEPLDVQYVDTMEQAREWIDQHRAAWARFAR</sequence>